<feature type="transmembrane region" description="Helical" evidence="10">
    <location>
        <begin position="194"/>
        <end position="215"/>
    </location>
</feature>
<feature type="region of interest" description="Disordered" evidence="11">
    <location>
        <begin position="345"/>
        <end position="372"/>
    </location>
</feature>
<feature type="domain" description="Sodium/calcium exchanger membrane region" evidence="12">
    <location>
        <begin position="377"/>
        <end position="521"/>
    </location>
</feature>
<feature type="transmembrane region" description="Helical" evidence="10">
    <location>
        <begin position="227"/>
        <end position="251"/>
    </location>
</feature>
<feature type="transmembrane region" description="Helical" evidence="10">
    <location>
        <begin position="412"/>
        <end position="434"/>
    </location>
</feature>
<feature type="transmembrane region" description="Helical" evidence="10">
    <location>
        <begin position="503"/>
        <end position="522"/>
    </location>
</feature>
<feature type="transmembrane region" description="Helical" evidence="10">
    <location>
        <begin position="141"/>
        <end position="159"/>
    </location>
</feature>
<evidence type="ECO:0000256" key="2">
    <source>
        <dbReference type="ARBA" id="ARBA00008170"/>
    </source>
</evidence>
<dbReference type="InterPro" id="IPR044880">
    <property type="entry name" value="NCX_ion-bd_dom_sf"/>
</dbReference>
<evidence type="ECO:0000256" key="7">
    <source>
        <dbReference type="ARBA" id="ARBA00022989"/>
    </source>
</evidence>
<keyword evidence="14" id="KW-1185">Reference proteome</keyword>
<evidence type="ECO:0000256" key="4">
    <source>
        <dbReference type="ARBA" id="ARBA00022568"/>
    </source>
</evidence>
<feature type="transmembrane region" description="Helical" evidence="10">
    <location>
        <begin position="304"/>
        <end position="326"/>
    </location>
</feature>
<feature type="transmembrane region" description="Helical" evidence="10">
    <location>
        <begin position="441"/>
        <end position="469"/>
    </location>
</feature>
<keyword evidence="8 10" id="KW-0406">Ion transport</keyword>
<gene>
    <name evidence="13" type="primary">VCX1</name>
    <name evidence="13" type="ORF">SBRCBS47491_006103</name>
</gene>
<feature type="transmembrane region" description="Helical" evidence="10">
    <location>
        <begin position="165"/>
        <end position="182"/>
    </location>
</feature>
<feature type="region of interest" description="Disordered" evidence="11">
    <location>
        <begin position="1"/>
        <end position="21"/>
    </location>
</feature>
<dbReference type="Gene3D" id="1.20.1420.30">
    <property type="entry name" value="NCX, central ion-binding region"/>
    <property type="match status" value="2"/>
</dbReference>
<evidence type="ECO:0000256" key="6">
    <source>
        <dbReference type="ARBA" id="ARBA00022837"/>
    </source>
</evidence>
<keyword evidence="9 10" id="KW-0472">Membrane</keyword>
<evidence type="ECO:0000256" key="9">
    <source>
        <dbReference type="ARBA" id="ARBA00023136"/>
    </source>
</evidence>
<comment type="similarity">
    <text evidence="2 10">Belongs to the Ca(2+):cation antiporter (CaCA) (TC 2.A.19) family.</text>
</comment>
<accession>A0ABP0C4F1</accession>
<comment type="function">
    <text evidence="10">Has a role in promoting intracellular calcium ion sequestration via the exchange of calcium ions for hydrogen ions across the vacuolar membrane. Involved also in manganese ion homeostasis via its uptake into the vacuole.</text>
</comment>
<keyword evidence="7 10" id="KW-1133">Transmembrane helix</keyword>
<dbReference type="PANTHER" id="PTHR31503:SF22">
    <property type="entry name" value="VACUOLAR CALCIUM ION TRANSPORTER"/>
    <property type="match status" value="1"/>
</dbReference>
<feature type="compositionally biased region" description="Acidic residues" evidence="11">
    <location>
        <begin position="353"/>
        <end position="369"/>
    </location>
</feature>
<evidence type="ECO:0000256" key="1">
    <source>
        <dbReference type="ARBA" id="ARBA00004127"/>
    </source>
</evidence>
<organism evidence="13 14">
    <name type="scientific">Sporothrix bragantina</name>
    <dbReference type="NCBI Taxonomy" id="671064"/>
    <lineage>
        <taxon>Eukaryota</taxon>
        <taxon>Fungi</taxon>
        <taxon>Dikarya</taxon>
        <taxon>Ascomycota</taxon>
        <taxon>Pezizomycotina</taxon>
        <taxon>Sordariomycetes</taxon>
        <taxon>Sordariomycetidae</taxon>
        <taxon>Ophiostomatales</taxon>
        <taxon>Ophiostomataceae</taxon>
        <taxon>Sporothrix</taxon>
    </lineage>
</organism>
<evidence type="ECO:0000256" key="5">
    <source>
        <dbReference type="ARBA" id="ARBA00022692"/>
    </source>
</evidence>
<evidence type="ECO:0000256" key="11">
    <source>
        <dbReference type="SAM" id="MobiDB-lite"/>
    </source>
</evidence>
<sequence length="545" mass="57525">MPPPSKQNGLNGDNYDANKLVDDEASVPFRKGIQKVVSGLYGTNDNGDGRSSGSRSASFAANGPGGASENAPLLAGAGALSRRSVNSYIPHVHNAGDEHSFIRRLLFDKYHTPGYDSSNVIARYTAHTLNITKATLYSSPVNVLLVFVPIGIVAGALGWSAATVFTLNFFAIIPLAAVLSFATEEISVRLGESLGGLLNATFGNAVELIVSIVALRQGQIEVVQSSMLGSILSNLLLVLGMCFLLGGIWNMRDRDNNPMEQSFATVTAQTSCSLMALSMASLIIPATLYNAIDNSADEEAKAASILTLSRGTAVILLALYVLFLWFQLRTHANLFDPETTPSAFVNGLHSDEGNSDDEGGSTAAGEEEEPHMSPWSAAGVLVVVTLLVSVCAEYLVDSIDEIVASGKVSKSFIGLILLPIVGNAAEHVTACVVATRNKMDLALGVALGSSIQIALLVTPSLVIVGWLILDQPMSLRFEMFETVVFTLSVLVVAYTVQDGKSNYLEGAMLMGLYIIIALAFYVSPGDALDKAMSGMYSLVSGLTGA</sequence>
<dbReference type="NCBIfam" id="TIGR00378">
    <property type="entry name" value="cax"/>
    <property type="match status" value="1"/>
</dbReference>
<keyword evidence="4 10" id="KW-0109">Calcium transport</keyword>
<keyword evidence="6 10" id="KW-0106">Calcium</keyword>
<reference evidence="13 14" key="1">
    <citation type="submission" date="2024-01" db="EMBL/GenBank/DDBJ databases">
        <authorList>
            <person name="Allen C."/>
            <person name="Tagirdzhanova G."/>
        </authorList>
    </citation>
    <scope>NUCLEOTIDE SEQUENCE [LARGE SCALE GENOMIC DNA]</scope>
</reference>
<dbReference type="NCBIfam" id="TIGR00846">
    <property type="entry name" value="caca2"/>
    <property type="match status" value="1"/>
</dbReference>
<keyword evidence="5 10" id="KW-0812">Transmembrane</keyword>
<dbReference type="Proteomes" id="UP001642406">
    <property type="component" value="Unassembled WGS sequence"/>
</dbReference>
<comment type="caution">
    <text evidence="13">The sequence shown here is derived from an EMBL/GenBank/DDBJ whole genome shotgun (WGS) entry which is preliminary data.</text>
</comment>
<feature type="transmembrane region" description="Helical" evidence="10">
    <location>
        <begin position="272"/>
        <end position="292"/>
    </location>
</feature>
<feature type="compositionally biased region" description="Low complexity" evidence="11">
    <location>
        <begin position="42"/>
        <end position="62"/>
    </location>
</feature>
<name>A0ABP0C4F1_9PEZI</name>
<dbReference type="InterPro" id="IPR004837">
    <property type="entry name" value="NaCa_Exmemb"/>
</dbReference>
<dbReference type="InterPro" id="IPR004713">
    <property type="entry name" value="CaH_exchang"/>
</dbReference>
<evidence type="ECO:0000313" key="13">
    <source>
        <dbReference type="EMBL" id="CAK7226070.1"/>
    </source>
</evidence>
<evidence type="ECO:0000313" key="14">
    <source>
        <dbReference type="Proteomes" id="UP001642406"/>
    </source>
</evidence>
<proteinExistence type="inferred from homology"/>
<keyword evidence="10" id="KW-0926">Vacuole</keyword>
<evidence type="ECO:0000256" key="3">
    <source>
        <dbReference type="ARBA" id="ARBA00022448"/>
    </source>
</evidence>
<feature type="region of interest" description="Disordered" evidence="11">
    <location>
        <begin position="40"/>
        <end position="66"/>
    </location>
</feature>
<protein>
    <recommendedName>
        <fullName evidence="10">Vacuolar calcium ion transporter</fullName>
    </recommendedName>
</protein>
<dbReference type="InterPro" id="IPR004798">
    <property type="entry name" value="CAX-like"/>
</dbReference>
<comment type="subcellular location">
    <subcellularLocation>
        <location evidence="1">Endomembrane system</location>
        <topology evidence="1">Multi-pass membrane protein</topology>
    </subcellularLocation>
    <subcellularLocation>
        <location evidence="10">Vacuole membrane</location>
    </subcellularLocation>
</comment>
<keyword evidence="10" id="KW-0050">Antiport</keyword>
<keyword evidence="3 10" id="KW-0813">Transport</keyword>
<dbReference type="Pfam" id="PF01699">
    <property type="entry name" value="Na_Ca_ex"/>
    <property type="match status" value="2"/>
</dbReference>
<evidence type="ECO:0000259" key="12">
    <source>
        <dbReference type="Pfam" id="PF01699"/>
    </source>
</evidence>
<evidence type="ECO:0000256" key="10">
    <source>
        <dbReference type="RuleBase" id="RU365028"/>
    </source>
</evidence>
<feature type="compositionally biased region" description="Polar residues" evidence="11">
    <location>
        <begin position="1"/>
        <end position="11"/>
    </location>
</feature>
<evidence type="ECO:0000256" key="8">
    <source>
        <dbReference type="ARBA" id="ARBA00023065"/>
    </source>
</evidence>
<dbReference type="EMBL" id="CAWUHC010000057">
    <property type="protein sequence ID" value="CAK7226070.1"/>
    <property type="molecule type" value="Genomic_DNA"/>
</dbReference>
<dbReference type="PANTHER" id="PTHR31503">
    <property type="entry name" value="VACUOLAR CALCIUM ION TRANSPORTER"/>
    <property type="match status" value="1"/>
</dbReference>
<feature type="domain" description="Sodium/calcium exchanger membrane region" evidence="12">
    <location>
        <begin position="162"/>
        <end position="328"/>
    </location>
</feature>
<feature type="transmembrane region" description="Helical" evidence="10">
    <location>
        <begin position="375"/>
        <end position="396"/>
    </location>
</feature>
<feature type="transmembrane region" description="Helical" evidence="10">
    <location>
        <begin position="475"/>
        <end position="496"/>
    </location>
</feature>